<dbReference type="AlphaFoldDB" id="A0A917H7M2"/>
<reference evidence="2" key="2">
    <citation type="submission" date="2020-09" db="EMBL/GenBank/DDBJ databases">
        <authorList>
            <person name="Sun Q."/>
            <person name="Zhou Y."/>
        </authorList>
    </citation>
    <scope>NUCLEOTIDE SEQUENCE</scope>
    <source>
        <strain evidence="2">CGMCC 1.12187</strain>
    </source>
</reference>
<proteinExistence type="predicted"/>
<feature type="transmembrane region" description="Helical" evidence="1">
    <location>
        <begin position="45"/>
        <end position="66"/>
    </location>
</feature>
<keyword evidence="1" id="KW-1133">Transmembrane helix</keyword>
<dbReference type="RefSeq" id="WP_229741986.1">
    <property type="nucleotide sequence ID" value="NZ_BMEQ01000039.1"/>
</dbReference>
<accession>A0A917H7M2</accession>
<name>A0A917H7M2_9MICC</name>
<dbReference type="Proteomes" id="UP000638848">
    <property type="component" value="Unassembled WGS sequence"/>
</dbReference>
<dbReference type="EMBL" id="BMEQ01000039">
    <property type="protein sequence ID" value="GGG70625.1"/>
    <property type="molecule type" value="Genomic_DNA"/>
</dbReference>
<keyword evidence="1" id="KW-0472">Membrane</keyword>
<feature type="transmembrane region" description="Helical" evidence="1">
    <location>
        <begin position="72"/>
        <end position="92"/>
    </location>
</feature>
<evidence type="ECO:0000313" key="2">
    <source>
        <dbReference type="EMBL" id="GGG70625.1"/>
    </source>
</evidence>
<evidence type="ECO:0000256" key="1">
    <source>
        <dbReference type="SAM" id="Phobius"/>
    </source>
</evidence>
<comment type="caution">
    <text evidence="2">The sequence shown here is derived from an EMBL/GenBank/DDBJ whole genome shotgun (WGS) entry which is preliminary data.</text>
</comment>
<evidence type="ECO:0000313" key="3">
    <source>
        <dbReference type="Proteomes" id="UP000638848"/>
    </source>
</evidence>
<reference evidence="2" key="1">
    <citation type="journal article" date="2014" name="Int. J. Syst. Evol. Microbiol.">
        <title>Complete genome sequence of Corynebacterium casei LMG S-19264T (=DSM 44701T), isolated from a smear-ripened cheese.</title>
        <authorList>
            <consortium name="US DOE Joint Genome Institute (JGI-PGF)"/>
            <person name="Walter F."/>
            <person name="Albersmeier A."/>
            <person name="Kalinowski J."/>
            <person name="Ruckert C."/>
        </authorList>
    </citation>
    <scope>NUCLEOTIDE SEQUENCE</scope>
    <source>
        <strain evidence="2">CGMCC 1.12187</strain>
    </source>
</reference>
<organism evidence="2 3">
    <name type="scientific">Kocuria dechangensis</name>
    <dbReference type="NCBI Taxonomy" id="1176249"/>
    <lineage>
        <taxon>Bacteria</taxon>
        <taxon>Bacillati</taxon>
        <taxon>Actinomycetota</taxon>
        <taxon>Actinomycetes</taxon>
        <taxon>Micrococcales</taxon>
        <taxon>Micrococcaceae</taxon>
        <taxon>Kocuria</taxon>
    </lineage>
</organism>
<keyword evidence="3" id="KW-1185">Reference proteome</keyword>
<feature type="transmembrane region" description="Helical" evidence="1">
    <location>
        <begin position="6"/>
        <end position="25"/>
    </location>
</feature>
<sequence length="183" mass="20285">MSTALILKLLLTAFITLAIATVAWWARKHPNRSKEYPERVRMPKVLPIFGWLCLGVGLLMGLLSFFTPGSPLGARIASVAIFMGGMAFVAMYRNFYVAARDYEVAFRSVLGTEHVIAYSDIAHYSSGMLRGQQFLTVKSVHGVKFSINASAYDMSPLLRAIDFHQVTGRWPLRVEVPAEGFGP</sequence>
<gene>
    <name evidence="2" type="ORF">GCM10011374_39010</name>
</gene>
<protein>
    <submittedName>
        <fullName evidence="2">Uncharacterized protein</fullName>
    </submittedName>
</protein>
<keyword evidence="1" id="KW-0812">Transmembrane</keyword>